<dbReference type="Gene3D" id="3.20.20.450">
    <property type="entry name" value="EAL domain"/>
    <property type="match status" value="1"/>
</dbReference>
<evidence type="ECO:0000313" key="3">
    <source>
        <dbReference type="EMBL" id="EKE84777.1"/>
    </source>
</evidence>
<reference evidence="3 4" key="1">
    <citation type="journal article" date="2012" name="J. Bacteriol.">
        <title>Genome Sequence of Idiomarina xiamenensis Type Strain 10-D-4.</title>
        <authorList>
            <person name="Lai Q."/>
            <person name="Wang L."/>
            <person name="Wang W."/>
            <person name="Shao Z."/>
        </authorList>
    </citation>
    <scope>NUCLEOTIDE SEQUENCE [LARGE SCALE GENOMIC DNA]</scope>
    <source>
        <strain evidence="3 4">10-D-4</strain>
    </source>
</reference>
<dbReference type="EMBL" id="AMRG01000004">
    <property type="protein sequence ID" value="EKE84777.1"/>
    <property type="molecule type" value="Genomic_DNA"/>
</dbReference>
<dbReference type="eggNOG" id="COG3434">
    <property type="taxonomic scope" value="Bacteria"/>
</dbReference>
<dbReference type="PANTHER" id="PTHR33525">
    <property type="match status" value="1"/>
</dbReference>
<keyword evidence="4" id="KW-1185">Reference proteome</keyword>
<evidence type="ECO:0000313" key="4">
    <source>
        <dbReference type="Proteomes" id="UP000014115"/>
    </source>
</evidence>
<dbReference type="RefSeq" id="WP_008487929.1">
    <property type="nucleotide sequence ID" value="NZ_AMRG01000004.1"/>
</dbReference>
<dbReference type="InterPro" id="IPR035919">
    <property type="entry name" value="EAL_sf"/>
</dbReference>
<evidence type="ECO:0000259" key="2">
    <source>
        <dbReference type="PROSITE" id="PS51833"/>
    </source>
</evidence>
<dbReference type="PROSITE" id="PS51833">
    <property type="entry name" value="HDOD"/>
    <property type="match status" value="1"/>
</dbReference>
<gene>
    <name evidence="3" type="ORF">A10D4_04165</name>
</gene>
<dbReference type="Proteomes" id="UP000014115">
    <property type="component" value="Unassembled WGS sequence"/>
</dbReference>
<dbReference type="PROSITE" id="PS50883">
    <property type="entry name" value="EAL"/>
    <property type="match status" value="1"/>
</dbReference>
<dbReference type="PANTHER" id="PTHR33525:SF4">
    <property type="entry name" value="CYCLIC DI-GMP PHOSPHODIESTERASE CDGJ"/>
    <property type="match status" value="1"/>
</dbReference>
<dbReference type="PATRIC" id="fig|740709.3.peg.842"/>
<dbReference type="Gene3D" id="1.10.3210.10">
    <property type="entry name" value="Hypothetical protein af1432"/>
    <property type="match status" value="1"/>
</dbReference>
<dbReference type="InterPro" id="IPR013976">
    <property type="entry name" value="HDOD"/>
</dbReference>
<comment type="caution">
    <text evidence="3">The sequence shown here is derived from an EMBL/GenBank/DDBJ whole genome shotgun (WGS) entry which is preliminary data.</text>
</comment>
<organism evidence="3 4">
    <name type="scientific">Idiomarina xiamenensis 10-D-4</name>
    <dbReference type="NCBI Taxonomy" id="740709"/>
    <lineage>
        <taxon>Bacteria</taxon>
        <taxon>Pseudomonadati</taxon>
        <taxon>Pseudomonadota</taxon>
        <taxon>Gammaproteobacteria</taxon>
        <taxon>Alteromonadales</taxon>
        <taxon>Idiomarinaceae</taxon>
        <taxon>Idiomarina</taxon>
    </lineage>
</organism>
<dbReference type="AlphaFoldDB" id="K2KDI4"/>
<dbReference type="Pfam" id="PF00563">
    <property type="entry name" value="EAL"/>
    <property type="match status" value="1"/>
</dbReference>
<dbReference type="Pfam" id="PF08668">
    <property type="entry name" value="HDOD"/>
    <property type="match status" value="1"/>
</dbReference>
<dbReference type="OrthoDB" id="9804751at2"/>
<dbReference type="InterPro" id="IPR052340">
    <property type="entry name" value="RNase_Y/CdgJ"/>
</dbReference>
<sequence length="414" mass="46904">MFFYLARQPIFNRQQQLFAYELLFRDGPNNAFPDISPEEATARLVETSEFNGGIESLTDGHPAFINFTESALLNQLPLVLPNQHLVVEILETVKPSNEIIEAVKRLRKKGYRLALDDFEYNDSWNALLPYIDLVKIDFRALPIAKIQQHLKQMSAFSLKFLAEKIETQAEFKQAYELGFSYFQGYFFARPELMQKRQLSASQMALLDLLKAINDDNFSIDEVSNIVQHDAALTYKLLRFVNSAVFKRNTSIDSIRKAVVFLGQQELQKFVAIVATAQINDDKPSALMHSAIVRARFCEILAQTLNQQQAATQQRAATIDAASAFLCGLFSLLDAMMDDSLENLLTRIAVNADVYRALVNQQGELANLLTLVQAYEQADWSAIHQQAAAWQLDEAELSALYHRALHWSAQLKSVD</sequence>
<evidence type="ECO:0000259" key="1">
    <source>
        <dbReference type="PROSITE" id="PS50883"/>
    </source>
</evidence>
<dbReference type="SUPFAM" id="SSF141868">
    <property type="entry name" value="EAL domain-like"/>
    <property type="match status" value="1"/>
</dbReference>
<feature type="domain" description="HDOD" evidence="2">
    <location>
        <begin position="198"/>
        <end position="395"/>
    </location>
</feature>
<dbReference type="InterPro" id="IPR001633">
    <property type="entry name" value="EAL_dom"/>
</dbReference>
<accession>K2KDI4</accession>
<name>K2KDI4_9GAMM</name>
<proteinExistence type="predicted"/>
<protein>
    <submittedName>
        <fullName evidence="3">EAL domain-containing protein</fullName>
    </submittedName>
</protein>
<dbReference type="PIRSF" id="PIRSF003180">
    <property type="entry name" value="DiGMPpdiest_YuxH"/>
    <property type="match status" value="1"/>
</dbReference>
<dbReference type="SMART" id="SM00052">
    <property type="entry name" value="EAL"/>
    <property type="match status" value="1"/>
</dbReference>
<dbReference type="SUPFAM" id="SSF109604">
    <property type="entry name" value="HD-domain/PDEase-like"/>
    <property type="match status" value="1"/>
</dbReference>
<feature type="domain" description="EAL" evidence="1">
    <location>
        <begin position="1"/>
        <end position="204"/>
    </location>
</feature>
<dbReference type="InterPro" id="IPR014408">
    <property type="entry name" value="dGMP_Pdiesterase_EAL/HD-GYP"/>
</dbReference>